<protein>
    <submittedName>
        <fullName evidence="1">Uncharacterized protein</fullName>
    </submittedName>
</protein>
<name>A0ABT5YRT1_9ACTN</name>
<reference evidence="1 2" key="1">
    <citation type="submission" date="2023-03" db="EMBL/GenBank/DDBJ databases">
        <title>Draft genome sequence of type strain Streptomyces ferralitis JCM 14344.</title>
        <authorList>
            <person name="Klaysubun C."/>
            <person name="Duangmal K."/>
        </authorList>
    </citation>
    <scope>NUCLEOTIDE SEQUENCE [LARGE SCALE GENOMIC DNA]</scope>
    <source>
        <strain evidence="1 2">JCM 14344</strain>
    </source>
</reference>
<accession>A0ABT5YRT1</accession>
<sequence length="41" mass="4582">MMRKLVFVDRLLATLVNLRHGTTHDVLIGFDSPGLHPANII</sequence>
<evidence type="ECO:0000313" key="1">
    <source>
        <dbReference type="EMBL" id="MDF2254291.1"/>
    </source>
</evidence>
<proteinExistence type="predicted"/>
<evidence type="ECO:0000313" key="2">
    <source>
        <dbReference type="Proteomes" id="UP001220022"/>
    </source>
</evidence>
<organism evidence="1 2">
    <name type="scientific">Streptantibioticus ferralitis</name>
    <dbReference type="NCBI Taxonomy" id="236510"/>
    <lineage>
        <taxon>Bacteria</taxon>
        <taxon>Bacillati</taxon>
        <taxon>Actinomycetota</taxon>
        <taxon>Actinomycetes</taxon>
        <taxon>Kitasatosporales</taxon>
        <taxon>Streptomycetaceae</taxon>
        <taxon>Streptantibioticus</taxon>
    </lineage>
</organism>
<dbReference type="Proteomes" id="UP001220022">
    <property type="component" value="Unassembled WGS sequence"/>
</dbReference>
<comment type="caution">
    <text evidence="1">The sequence shown here is derived from an EMBL/GenBank/DDBJ whole genome shotgun (WGS) entry which is preliminary data.</text>
</comment>
<keyword evidence="2" id="KW-1185">Reference proteome</keyword>
<dbReference type="RefSeq" id="WP_344183122.1">
    <property type="nucleotide sequence ID" value="NZ_BAAANM010000005.1"/>
</dbReference>
<gene>
    <name evidence="1" type="ORF">P2L57_00685</name>
</gene>
<dbReference type="EMBL" id="JARHTQ010000001">
    <property type="protein sequence ID" value="MDF2254291.1"/>
    <property type="molecule type" value="Genomic_DNA"/>
</dbReference>